<accession>A0A1R3HNG5</accession>
<evidence type="ECO:0000259" key="5">
    <source>
        <dbReference type="SMART" id="SM00249"/>
    </source>
</evidence>
<dbReference type="InterPro" id="IPR053192">
    <property type="entry name" value="Vacuole_Formation_Reg"/>
</dbReference>
<proteinExistence type="predicted"/>
<dbReference type="InterPro" id="IPR004146">
    <property type="entry name" value="DC1"/>
</dbReference>
<feature type="domain" description="Zinc finger PHD-type" evidence="5">
    <location>
        <begin position="277"/>
        <end position="337"/>
    </location>
</feature>
<name>A0A1R3HNG5_9ROSI</name>
<dbReference type="GO" id="GO:0008270">
    <property type="term" value="F:zinc ion binding"/>
    <property type="evidence" value="ECO:0007669"/>
    <property type="project" value="UniProtKB-KW"/>
</dbReference>
<dbReference type="STRING" id="93759.A0A1R3HNG5"/>
<dbReference type="OrthoDB" id="874309at2759"/>
<dbReference type="Proteomes" id="UP000187203">
    <property type="component" value="Unassembled WGS sequence"/>
</dbReference>
<dbReference type="SUPFAM" id="SSF57889">
    <property type="entry name" value="Cysteine-rich domain"/>
    <property type="match status" value="6"/>
</dbReference>
<evidence type="ECO:0000256" key="1">
    <source>
        <dbReference type="ARBA" id="ARBA00022723"/>
    </source>
</evidence>
<dbReference type="PANTHER" id="PTHR32410:SF216">
    <property type="entry name" value="PHORBOL-ESTER_DAG-TYPE DOMAIN-CONTAINING PROTEIN"/>
    <property type="match status" value="1"/>
</dbReference>
<keyword evidence="2" id="KW-0677">Repeat</keyword>
<sequence>MEGKWEIDDVLHLKHRFHQHPLTLVDINQSEEKVAANCQGCGQVVSGQCFSCANSDCNYHLHQKCAQLPFINNHPLHLKHRGYFFLGRRHAYPEYACTLCKEKSSAFLYVCGLCYFCLDINCALYLSNKVGENFFYQSKDEAHQLAFIFFENHKDKLIKIVPCSWCHEPLADSTYVSAECKFHLHKSCFDELPTQIDHPCHRTHPLMLEFDNKNRFCKICQEGDDYEQNLFYYHCVACNFDIHLQCIWPRPVIEDHKRYHIHHEHPFMLHWRRDSFTCDACGTNGNSASYVCCACHLQVHVNCASLPRTIKISRHDHPLSHKYFFNNKKEHDCQVCFEQVKTEYGNYQCLKADCNYVAHVECATLDPSLYDVIEDENLGEDMDCSSFRVIEQNKDGEATKIRHFLHDEDEHDLVLLVLDDQMKQHDSRCCDGCVVSLSISGSAEGSDRPFYYSCLKCDFVLHKGCAVLPKKKHHWYHRFLNTLQSDKNDIFDCNLCGHSCSGFYYQSGIRMKLCLRCAKTPSIIKSGQVHKHKVFFDHRCLEQCNACGRSIDEMGSFRCKDCNSSSFTLDFACVTLPPTIEHKSVCDQHLLQLITYGTEQEEYSESEQAYCNICEICETKRDPKHWYYHCAICDTSAHPNCVLGNYPFIKTSAPFWFSCDNHHRLSFARKKIYECPPQCSECAKHCQDLFLECAPCNYIRHYPYCP</sequence>
<evidence type="ECO:0000313" key="7">
    <source>
        <dbReference type="Proteomes" id="UP000187203"/>
    </source>
</evidence>
<evidence type="ECO:0000256" key="3">
    <source>
        <dbReference type="ARBA" id="ARBA00022771"/>
    </source>
</evidence>
<evidence type="ECO:0000256" key="2">
    <source>
        <dbReference type="ARBA" id="ARBA00022737"/>
    </source>
</evidence>
<evidence type="ECO:0000313" key="6">
    <source>
        <dbReference type="EMBL" id="OMO71906.1"/>
    </source>
</evidence>
<dbReference type="InterPro" id="IPR046349">
    <property type="entry name" value="C1-like_sf"/>
</dbReference>
<feature type="domain" description="Zinc finger PHD-type" evidence="5">
    <location>
        <begin position="37"/>
        <end position="101"/>
    </location>
</feature>
<dbReference type="EMBL" id="AWUE01019716">
    <property type="protein sequence ID" value="OMO71906.1"/>
    <property type="molecule type" value="Genomic_DNA"/>
</dbReference>
<keyword evidence="4" id="KW-0862">Zinc</keyword>
<gene>
    <name evidence="6" type="ORF">COLO4_27934</name>
</gene>
<evidence type="ECO:0000256" key="4">
    <source>
        <dbReference type="ARBA" id="ARBA00022833"/>
    </source>
</evidence>
<feature type="domain" description="Zinc finger PHD-type" evidence="5">
    <location>
        <begin position="613"/>
        <end position="663"/>
    </location>
</feature>
<organism evidence="6 7">
    <name type="scientific">Corchorus olitorius</name>
    <dbReference type="NCBI Taxonomy" id="93759"/>
    <lineage>
        <taxon>Eukaryota</taxon>
        <taxon>Viridiplantae</taxon>
        <taxon>Streptophyta</taxon>
        <taxon>Embryophyta</taxon>
        <taxon>Tracheophyta</taxon>
        <taxon>Spermatophyta</taxon>
        <taxon>Magnoliopsida</taxon>
        <taxon>eudicotyledons</taxon>
        <taxon>Gunneridae</taxon>
        <taxon>Pentapetalae</taxon>
        <taxon>rosids</taxon>
        <taxon>malvids</taxon>
        <taxon>Malvales</taxon>
        <taxon>Malvaceae</taxon>
        <taxon>Grewioideae</taxon>
        <taxon>Apeibeae</taxon>
        <taxon>Corchorus</taxon>
    </lineage>
</organism>
<dbReference type="SMART" id="SM00249">
    <property type="entry name" value="PHD"/>
    <property type="match status" value="3"/>
</dbReference>
<protein>
    <submittedName>
        <fullName evidence="6">Zinc finger, PHD-type</fullName>
    </submittedName>
</protein>
<keyword evidence="7" id="KW-1185">Reference proteome</keyword>
<keyword evidence="1" id="KW-0479">Metal-binding</keyword>
<dbReference type="PANTHER" id="PTHR32410">
    <property type="entry name" value="CYSTEINE/HISTIDINE-RICH C1 DOMAIN FAMILY PROTEIN"/>
    <property type="match status" value="1"/>
</dbReference>
<keyword evidence="3" id="KW-0863">Zinc-finger</keyword>
<dbReference type="AlphaFoldDB" id="A0A1R3HNG5"/>
<reference evidence="7" key="1">
    <citation type="submission" date="2013-09" db="EMBL/GenBank/DDBJ databases">
        <title>Corchorus olitorius genome sequencing.</title>
        <authorList>
            <person name="Alam M."/>
            <person name="Haque M.S."/>
            <person name="Islam M.S."/>
            <person name="Emdad E.M."/>
            <person name="Islam M.M."/>
            <person name="Ahmed B."/>
            <person name="Halim A."/>
            <person name="Hossen Q.M.M."/>
            <person name="Hossain M.Z."/>
            <person name="Ahmed R."/>
            <person name="Khan M.M."/>
            <person name="Islam R."/>
            <person name="Rashid M.M."/>
            <person name="Khan S.A."/>
            <person name="Rahman M.S."/>
            <person name="Alam M."/>
            <person name="Yahiya A.S."/>
            <person name="Khan M.S."/>
            <person name="Azam M.S."/>
            <person name="Haque T."/>
            <person name="Lashkar M.Z.H."/>
            <person name="Akhand A.I."/>
            <person name="Morshed G."/>
            <person name="Roy S."/>
            <person name="Uddin K.S."/>
            <person name="Rabeya T."/>
            <person name="Hossain A.S."/>
            <person name="Chowdhury A."/>
            <person name="Snigdha A.R."/>
            <person name="Mortoza M.S."/>
            <person name="Matin S.A."/>
            <person name="Hoque S.M.E."/>
            <person name="Islam M.K."/>
            <person name="Roy D.K."/>
            <person name="Haider R."/>
            <person name="Moosa M.M."/>
            <person name="Elias S.M."/>
            <person name="Hasan A.M."/>
            <person name="Jahan S."/>
            <person name="Shafiuddin M."/>
            <person name="Mahmood N."/>
            <person name="Shommy N.S."/>
        </authorList>
    </citation>
    <scope>NUCLEOTIDE SEQUENCE [LARGE SCALE GENOMIC DNA]</scope>
    <source>
        <strain evidence="7">cv. O-4</strain>
    </source>
</reference>
<dbReference type="Pfam" id="PF03107">
    <property type="entry name" value="C1_2"/>
    <property type="match status" value="4"/>
</dbReference>
<dbReference type="InterPro" id="IPR001965">
    <property type="entry name" value="Znf_PHD"/>
</dbReference>
<comment type="caution">
    <text evidence="6">The sequence shown here is derived from an EMBL/GenBank/DDBJ whole genome shotgun (WGS) entry which is preliminary data.</text>
</comment>